<evidence type="ECO:0000259" key="8">
    <source>
        <dbReference type="Pfam" id="PF17768"/>
    </source>
</evidence>
<dbReference type="PANTHER" id="PTHR30255:SF2">
    <property type="entry name" value="SINGLE-STRANDED-DNA-SPECIFIC EXONUCLEASE RECJ"/>
    <property type="match status" value="1"/>
</dbReference>
<comment type="caution">
    <text evidence="9">The sequence shown here is derived from an EMBL/GenBank/DDBJ whole genome shotgun (WGS) entry which is preliminary data.</text>
</comment>
<gene>
    <name evidence="9" type="primary">recJ</name>
    <name evidence="9" type="ORF">COW36_03800</name>
</gene>
<dbReference type="InterPro" id="IPR004610">
    <property type="entry name" value="RecJ"/>
</dbReference>
<dbReference type="InterPro" id="IPR038763">
    <property type="entry name" value="DHH_sf"/>
</dbReference>
<accession>A0A2M7G997</accession>
<dbReference type="InterPro" id="IPR051673">
    <property type="entry name" value="SSDNA_exonuclease_RecJ"/>
</dbReference>
<dbReference type="InterPro" id="IPR003156">
    <property type="entry name" value="DHHA1_dom"/>
</dbReference>
<dbReference type="Pfam" id="PF17768">
    <property type="entry name" value="RecJ_OB"/>
    <property type="match status" value="1"/>
</dbReference>
<keyword evidence="3" id="KW-0540">Nuclease</keyword>
<evidence type="ECO:0000313" key="9">
    <source>
        <dbReference type="EMBL" id="PIW18424.1"/>
    </source>
</evidence>
<evidence type="ECO:0000256" key="5">
    <source>
        <dbReference type="ARBA" id="ARBA00022839"/>
    </source>
</evidence>
<evidence type="ECO:0000313" key="10">
    <source>
        <dbReference type="Proteomes" id="UP000231019"/>
    </source>
</evidence>
<sequence>MGSEWSDPQVPSYHAAGEKLAQDLNISPFLAQLLLNRGLATESEIKAFIQPEPCLEWVNAPFHAALVELFQAVLAQEQLVVIHGDYDADGLTGTAILTEFLRACGFQVEPFLPTRSLGYGLNAQTIERFIESGAKLLITVDCGVSNLNEIAQAKAAGMHTLITDHHGLGETLPPADFILHPQVLGFKELENLSGVGMAYWLMQALHPHFQCPYPPEHWLELAGIGTLADMTPLLGFNRNLVKQSLASIRKTRRPGLLALLQRKNLRPQDLDETQLAFKLIPVLNAAGRLQSPMLSLDLLLAEDQEEADALAETLDHINDARKTMCQELFAEIQAEVSENLPSGPLILAHENWPFGILGILCSQLVEAYGVPVFLISIEKGIGKASVRAPEGFHVLQALQTCPELFLKFGGHAQAGGFSLLPENISALRVQMQTLYLAAGAPVSQLQAEMELNPLLIKPGLWQDLTKLAPFGAGNPMPAFLSLNARLEQIKPDKNRKHLFAEIAPGVRIKAWNAWQEDLAGYQHFDLYYQLEENLWNGRSRLELNVQKIRPRKSVPANLTVPAQKPTQRLLSGHALQAFSLTPPGAEWALNFELPPLDGKLPELIWHDWRNLKKQSQALNKLLAHSETLVLSLPPDLRDQDICAEKTSPVCKALVLRFWPEKPAELRALLIITGANALYLLGPEQGVQAPDFNLLLSARELLRECPIERVEMRLMEALKISYFRATLIISCLCDLGMMAYDKERVKIEKLAQCLSLNTSPHYRAYLSRSEQLLAWNQTWCQRPLAALQKLLHTEKDDYESHT</sequence>
<dbReference type="Pfam" id="PF02272">
    <property type="entry name" value="DHHA1"/>
    <property type="match status" value="1"/>
</dbReference>
<name>A0A2M7G997_9BACT</name>
<evidence type="ECO:0000256" key="2">
    <source>
        <dbReference type="ARBA" id="ARBA00019841"/>
    </source>
</evidence>
<dbReference type="GO" id="GO:0008409">
    <property type="term" value="F:5'-3' exonuclease activity"/>
    <property type="evidence" value="ECO:0007669"/>
    <property type="project" value="InterPro"/>
</dbReference>
<dbReference type="Gene3D" id="3.10.310.30">
    <property type="match status" value="1"/>
</dbReference>
<dbReference type="EMBL" id="PFFQ01000012">
    <property type="protein sequence ID" value="PIW18424.1"/>
    <property type="molecule type" value="Genomic_DNA"/>
</dbReference>
<dbReference type="PANTHER" id="PTHR30255">
    <property type="entry name" value="SINGLE-STRANDED-DNA-SPECIFIC EXONUCLEASE RECJ"/>
    <property type="match status" value="1"/>
</dbReference>
<reference evidence="9 10" key="1">
    <citation type="submission" date="2017-09" db="EMBL/GenBank/DDBJ databases">
        <title>Depth-based differentiation of microbial function through sediment-hosted aquifers and enrichment of novel symbionts in the deep terrestrial subsurface.</title>
        <authorList>
            <person name="Probst A.J."/>
            <person name="Ladd B."/>
            <person name="Jarett J.K."/>
            <person name="Geller-Mcgrath D.E."/>
            <person name="Sieber C.M."/>
            <person name="Emerson J.B."/>
            <person name="Anantharaman K."/>
            <person name="Thomas B.C."/>
            <person name="Malmstrom R."/>
            <person name="Stieglmeier M."/>
            <person name="Klingl A."/>
            <person name="Woyke T."/>
            <person name="Ryan C.M."/>
            <person name="Banfield J.F."/>
        </authorList>
    </citation>
    <scope>NUCLEOTIDE SEQUENCE [LARGE SCALE GENOMIC DNA]</scope>
    <source>
        <strain evidence="9">CG17_big_fil_post_rev_8_21_14_2_50_48_46</strain>
    </source>
</reference>
<dbReference type="GO" id="GO:0006310">
    <property type="term" value="P:DNA recombination"/>
    <property type="evidence" value="ECO:0007669"/>
    <property type="project" value="InterPro"/>
</dbReference>
<feature type="domain" description="DDH" evidence="6">
    <location>
        <begin position="80"/>
        <end position="225"/>
    </location>
</feature>
<keyword evidence="4" id="KW-0378">Hydrolase</keyword>
<evidence type="ECO:0000259" key="6">
    <source>
        <dbReference type="Pfam" id="PF01368"/>
    </source>
</evidence>
<dbReference type="InterPro" id="IPR041122">
    <property type="entry name" value="RecJ_OB"/>
</dbReference>
<proteinExistence type="inferred from homology"/>
<organism evidence="9 10">
    <name type="scientific">bacterium (Candidatus Blackallbacteria) CG17_big_fil_post_rev_8_21_14_2_50_48_46</name>
    <dbReference type="NCBI Taxonomy" id="2014261"/>
    <lineage>
        <taxon>Bacteria</taxon>
        <taxon>Candidatus Blackallbacteria</taxon>
    </lineage>
</organism>
<evidence type="ECO:0000256" key="1">
    <source>
        <dbReference type="ARBA" id="ARBA00005915"/>
    </source>
</evidence>
<dbReference type="GO" id="GO:0006281">
    <property type="term" value="P:DNA repair"/>
    <property type="evidence" value="ECO:0007669"/>
    <property type="project" value="InterPro"/>
</dbReference>
<dbReference type="Gene3D" id="3.90.1640.30">
    <property type="match status" value="1"/>
</dbReference>
<protein>
    <recommendedName>
        <fullName evidence="2">Single-stranded-DNA-specific exonuclease RecJ</fullName>
    </recommendedName>
</protein>
<dbReference type="Proteomes" id="UP000231019">
    <property type="component" value="Unassembled WGS sequence"/>
</dbReference>
<dbReference type="AlphaFoldDB" id="A0A2M7G997"/>
<feature type="domain" description="RecJ OB" evidence="8">
    <location>
        <begin position="449"/>
        <end position="546"/>
    </location>
</feature>
<evidence type="ECO:0000259" key="7">
    <source>
        <dbReference type="Pfam" id="PF02272"/>
    </source>
</evidence>
<comment type="similarity">
    <text evidence="1">Belongs to the RecJ family.</text>
</comment>
<dbReference type="NCBIfam" id="TIGR00644">
    <property type="entry name" value="recJ"/>
    <property type="match status" value="1"/>
</dbReference>
<dbReference type="GO" id="GO:0003676">
    <property type="term" value="F:nucleic acid binding"/>
    <property type="evidence" value="ECO:0007669"/>
    <property type="project" value="InterPro"/>
</dbReference>
<keyword evidence="5 9" id="KW-0269">Exonuclease</keyword>
<evidence type="ECO:0000256" key="3">
    <source>
        <dbReference type="ARBA" id="ARBA00022722"/>
    </source>
</evidence>
<feature type="domain" description="DHHA1" evidence="7">
    <location>
        <begin position="348"/>
        <end position="427"/>
    </location>
</feature>
<dbReference type="SUPFAM" id="SSF64182">
    <property type="entry name" value="DHH phosphoesterases"/>
    <property type="match status" value="1"/>
</dbReference>
<dbReference type="InterPro" id="IPR001667">
    <property type="entry name" value="DDH_dom"/>
</dbReference>
<dbReference type="Pfam" id="PF01368">
    <property type="entry name" value="DHH"/>
    <property type="match status" value="1"/>
</dbReference>
<evidence type="ECO:0000256" key="4">
    <source>
        <dbReference type="ARBA" id="ARBA00022801"/>
    </source>
</evidence>